<keyword evidence="1" id="KW-1133">Transmembrane helix</keyword>
<feature type="transmembrane region" description="Helical" evidence="1">
    <location>
        <begin position="35"/>
        <end position="55"/>
    </location>
</feature>
<proteinExistence type="predicted"/>
<evidence type="ECO:0000313" key="3">
    <source>
        <dbReference type="Proteomes" id="UP000224386"/>
    </source>
</evidence>
<dbReference type="Proteomes" id="UP000224386">
    <property type="component" value="Unassembled WGS sequence"/>
</dbReference>
<evidence type="ECO:0000256" key="1">
    <source>
        <dbReference type="SAM" id="Phobius"/>
    </source>
</evidence>
<keyword evidence="1" id="KW-0812">Transmembrane</keyword>
<name>A0A2B2LI27_BACCE</name>
<dbReference type="EMBL" id="NVAP01000046">
    <property type="protein sequence ID" value="PFQ43213.1"/>
    <property type="molecule type" value="Genomic_DNA"/>
</dbReference>
<organism evidence="2 3">
    <name type="scientific">Bacillus cereus</name>
    <dbReference type="NCBI Taxonomy" id="1396"/>
    <lineage>
        <taxon>Bacteria</taxon>
        <taxon>Bacillati</taxon>
        <taxon>Bacillota</taxon>
        <taxon>Bacilli</taxon>
        <taxon>Bacillales</taxon>
        <taxon>Bacillaceae</taxon>
        <taxon>Bacillus</taxon>
        <taxon>Bacillus cereus group</taxon>
    </lineage>
</organism>
<evidence type="ECO:0000313" key="2">
    <source>
        <dbReference type="EMBL" id="PFQ43213.1"/>
    </source>
</evidence>
<keyword evidence="1" id="KW-0472">Membrane</keyword>
<dbReference type="AlphaFoldDB" id="A0A2B2LI27"/>
<gene>
    <name evidence="2" type="ORF">COK05_22980</name>
</gene>
<accession>A0A2B2LI27</accession>
<reference evidence="2 3" key="1">
    <citation type="submission" date="2017-09" db="EMBL/GenBank/DDBJ databases">
        <title>Large-scale bioinformatics analysis of Bacillus genomes uncovers conserved roles of natural products in bacterial physiology.</title>
        <authorList>
            <consortium name="Agbiome Team Llc"/>
            <person name="Bleich R.M."/>
            <person name="Grubbs K.J."/>
            <person name="Santa Maria K.C."/>
            <person name="Allen S.E."/>
            <person name="Farag S."/>
            <person name="Shank E.A."/>
            <person name="Bowers A."/>
        </authorList>
    </citation>
    <scope>NUCLEOTIDE SEQUENCE [LARGE SCALE GENOMIC DNA]</scope>
    <source>
        <strain evidence="2 3">AFS070861</strain>
    </source>
</reference>
<protein>
    <submittedName>
        <fullName evidence="2">Uncharacterized protein</fullName>
    </submittedName>
</protein>
<sequence>MKGILCHITHFAVPTPFKTYLAITAYTATVPATNAYTILMHQPFLIMIINFKYILSLKRIIINTFHKKKPLIGRSFTACFEEG</sequence>
<comment type="caution">
    <text evidence="2">The sequence shown here is derived from an EMBL/GenBank/DDBJ whole genome shotgun (WGS) entry which is preliminary data.</text>
</comment>